<dbReference type="InterPro" id="IPR000535">
    <property type="entry name" value="MSP_dom"/>
</dbReference>
<evidence type="ECO:0000259" key="1">
    <source>
        <dbReference type="PROSITE" id="PS50202"/>
    </source>
</evidence>
<accession>A0A1I7U4W9</accession>
<protein>
    <submittedName>
        <fullName evidence="3">MSP domain-containing protein</fullName>
    </submittedName>
</protein>
<dbReference type="Gene3D" id="2.60.40.10">
    <property type="entry name" value="Immunoglobulins"/>
    <property type="match status" value="1"/>
</dbReference>
<dbReference type="InterPro" id="IPR013783">
    <property type="entry name" value="Ig-like_fold"/>
</dbReference>
<proteinExistence type="predicted"/>
<dbReference type="SUPFAM" id="SSF49354">
    <property type="entry name" value="PapD-like"/>
    <property type="match status" value="1"/>
</dbReference>
<dbReference type="WBParaSite" id="Csp11.Scaffold629.g14883.t1">
    <property type="protein sequence ID" value="Csp11.Scaffold629.g14883.t1"/>
    <property type="gene ID" value="Csp11.Scaffold629.g14883"/>
</dbReference>
<evidence type="ECO:0000313" key="2">
    <source>
        <dbReference type="Proteomes" id="UP000095282"/>
    </source>
</evidence>
<evidence type="ECO:0000313" key="3">
    <source>
        <dbReference type="WBParaSite" id="Csp11.Scaffold629.g14883.t1"/>
    </source>
</evidence>
<dbReference type="Proteomes" id="UP000095282">
    <property type="component" value="Unplaced"/>
</dbReference>
<dbReference type="Pfam" id="PF00635">
    <property type="entry name" value="Motile_Sperm"/>
    <property type="match status" value="1"/>
</dbReference>
<dbReference type="AlphaFoldDB" id="A0A1I7U4W9"/>
<reference evidence="3" key="1">
    <citation type="submission" date="2016-11" db="UniProtKB">
        <authorList>
            <consortium name="WormBaseParasite"/>
        </authorList>
    </citation>
    <scope>IDENTIFICATION</scope>
</reference>
<keyword evidence="2" id="KW-1185">Reference proteome</keyword>
<organism evidence="2 3">
    <name type="scientific">Caenorhabditis tropicalis</name>
    <dbReference type="NCBI Taxonomy" id="1561998"/>
    <lineage>
        <taxon>Eukaryota</taxon>
        <taxon>Metazoa</taxon>
        <taxon>Ecdysozoa</taxon>
        <taxon>Nematoda</taxon>
        <taxon>Chromadorea</taxon>
        <taxon>Rhabditida</taxon>
        <taxon>Rhabditina</taxon>
        <taxon>Rhabditomorpha</taxon>
        <taxon>Rhabditoidea</taxon>
        <taxon>Rhabditidae</taxon>
        <taxon>Peloderinae</taxon>
        <taxon>Caenorhabditis</taxon>
    </lineage>
</organism>
<dbReference type="PROSITE" id="PS50202">
    <property type="entry name" value="MSP"/>
    <property type="match status" value="1"/>
</dbReference>
<sequence length="85" mass="9230">MPPKEAKDNGMADGGGPDLTGKILFDPSVAVQFKPVEMKQVVKIIVTNTSTHNVGFKWKTTAPGNFKIRPPFCHVASNKTQEFSA</sequence>
<feature type="domain" description="MSP" evidence="1">
    <location>
        <begin position="22"/>
        <end position="85"/>
    </location>
</feature>
<name>A0A1I7U4W9_9PELO</name>
<dbReference type="InterPro" id="IPR008962">
    <property type="entry name" value="PapD-like_sf"/>
</dbReference>